<comment type="similarity">
    <text evidence="10">Belongs to the PlsX family.</text>
</comment>
<gene>
    <name evidence="10" type="primary">plsX</name>
    <name evidence="11" type="ORF">CVD27_08215</name>
</gene>
<comment type="catalytic activity">
    <reaction evidence="1 10">
        <text>a fatty acyl-[ACP] + phosphate = an acyl phosphate + holo-[ACP]</text>
        <dbReference type="Rhea" id="RHEA:42292"/>
        <dbReference type="Rhea" id="RHEA-COMP:9685"/>
        <dbReference type="Rhea" id="RHEA-COMP:14125"/>
        <dbReference type="ChEBI" id="CHEBI:43474"/>
        <dbReference type="ChEBI" id="CHEBI:59918"/>
        <dbReference type="ChEBI" id="CHEBI:64479"/>
        <dbReference type="ChEBI" id="CHEBI:138651"/>
        <dbReference type="EC" id="2.3.1.274"/>
    </reaction>
</comment>
<dbReference type="GO" id="GO:0005737">
    <property type="term" value="C:cytoplasm"/>
    <property type="evidence" value="ECO:0007669"/>
    <property type="project" value="UniProtKB-SubCell"/>
</dbReference>
<proteinExistence type="inferred from homology"/>
<dbReference type="PANTHER" id="PTHR30100:SF1">
    <property type="entry name" value="PHOSPHATE ACYLTRANSFERASE"/>
    <property type="match status" value="1"/>
</dbReference>
<evidence type="ECO:0000256" key="6">
    <source>
        <dbReference type="ARBA" id="ARBA00023209"/>
    </source>
</evidence>
<dbReference type="GO" id="GO:0043811">
    <property type="term" value="F:phosphate:acyl-[acyl carrier protein] acyltransferase activity"/>
    <property type="evidence" value="ECO:0007669"/>
    <property type="project" value="UniProtKB-UniRule"/>
</dbReference>
<evidence type="ECO:0000256" key="8">
    <source>
        <dbReference type="ARBA" id="ARBA00024069"/>
    </source>
</evidence>
<dbReference type="InterPro" id="IPR012281">
    <property type="entry name" value="Phospholipid_synth_PlsX-like"/>
</dbReference>
<comment type="caution">
    <text evidence="11">The sequence shown here is derived from an EMBL/GenBank/DDBJ whole genome shotgun (WGS) entry which is preliminary data.</text>
</comment>
<dbReference type="UniPathway" id="UPA00085"/>
<evidence type="ECO:0000313" key="11">
    <source>
        <dbReference type="EMBL" id="PLS06518.1"/>
    </source>
</evidence>
<dbReference type="Pfam" id="PF02504">
    <property type="entry name" value="FA_synthesis"/>
    <property type="match status" value="1"/>
</dbReference>
<keyword evidence="7 10" id="KW-1208">Phospholipid metabolism</keyword>
<dbReference type="GO" id="GO:0006633">
    <property type="term" value="P:fatty acid biosynthetic process"/>
    <property type="evidence" value="ECO:0007669"/>
    <property type="project" value="UniProtKB-UniRule"/>
</dbReference>
<sequence>MKIAIDAMGGDHAPKEIVLGAMKAVQSFSDIHITLVGDEKQIKETLTSHERISILHTTEVILGTDEPVRAVRRKKDASMVLAAKQVTDGLADACISAGNTGALMAAGLFVVGRIEGIDRPALAPTLPTIGGEGFLLLDVGANADAKPEHLVQFAIMGSIYSEKVRGLKNPRVGLLNIGTEEKKGNELTKSAFTLLKNSNLNFVGNVEARDLLEGVADVVVTDGFTGNMVLKTLEGTALSMFKMLKTALMSSFTSKLAAAVLKPNLMKLKNTMDYSEYGGAALFGLKAPVIKAHGSSNAQAIYSAIRQTREMVGNDVVQLIHKAVEESDSDSVKLEQ</sequence>
<evidence type="ECO:0000256" key="5">
    <source>
        <dbReference type="ARBA" id="ARBA00023098"/>
    </source>
</evidence>
<accession>A0A2N5HM07</accession>
<evidence type="ECO:0000256" key="4">
    <source>
        <dbReference type="ARBA" id="ARBA00022679"/>
    </source>
</evidence>
<dbReference type="OrthoDB" id="9806408at2"/>
<name>A0A2N5HM07_9BACI</name>
<dbReference type="Proteomes" id="UP000234950">
    <property type="component" value="Unassembled WGS sequence"/>
</dbReference>
<evidence type="ECO:0000256" key="3">
    <source>
        <dbReference type="ARBA" id="ARBA00022516"/>
    </source>
</evidence>
<evidence type="ECO:0000256" key="10">
    <source>
        <dbReference type="HAMAP-Rule" id="MF_00019"/>
    </source>
</evidence>
<dbReference type="RefSeq" id="WP_101647408.1">
    <property type="nucleotide sequence ID" value="NZ_PGVE01000035.1"/>
</dbReference>
<keyword evidence="6 10" id="KW-0594">Phospholipid biosynthesis</keyword>
<evidence type="ECO:0000256" key="7">
    <source>
        <dbReference type="ARBA" id="ARBA00023264"/>
    </source>
</evidence>
<dbReference type="PIRSF" id="PIRSF002465">
    <property type="entry name" value="Phsphlp_syn_PlsX"/>
    <property type="match status" value="1"/>
</dbReference>
<evidence type="ECO:0000256" key="9">
    <source>
        <dbReference type="ARBA" id="ARBA00046608"/>
    </source>
</evidence>
<dbReference type="PANTHER" id="PTHR30100">
    <property type="entry name" value="FATTY ACID/PHOSPHOLIPID SYNTHESIS PROTEIN PLSX"/>
    <property type="match status" value="1"/>
</dbReference>
<dbReference type="HAMAP" id="MF_00019">
    <property type="entry name" value="PlsX"/>
    <property type="match status" value="1"/>
</dbReference>
<keyword evidence="3 10" id="KW-0444">Lipid biosynthesis</keyword>
<comment type="subcellular location">
    <subcellularLocation>
        <location evidence="10">Cytoplasm</location>
    </subcellularLocation>
    <text evidence="10">Associated with the membrane possibly through PlsY.</text>
</comment>
<protein>
    <recommendedName>
        <fullName evidence="8 10">Phosphate acyltransferase</fullName>
        <ecNumber evidence="8 10">2.3.1.274</ecNumber>
    </recommendedName>
    <alternativeName>
        <fullName evidence="10">Acyl-ACP phosphotransacylase</fullName>
    </alternativeName>
    <alternativeName>
        <fullName evidence="10">Acyl-[acyl-carrier-protein]--phosphate acyltransferase</fullName>
    </alternativeName>
    <alternativeName>
        <fullName evidence="10">Phosphate-acyl-ACP acyltransferase</fullName>
    </alternativeName>
</protein>
<dbReference type="EC" id="2.3.1.274" evidence="8 10"/>
<organism evidence="11 12">
    <name type="scientific">Neobacillus cucumis</name>
    <dbReference type="NCBI Taxonomy" id="1740721"/>
    <lineage>
        <taxon>Bacteria</taxon>
        <taxon>Bacillati</taxon>
        <taxon>Bacillota</taxon>
        <taxon>Bacilli</taxon>
        <taxon>Bacillales</taxon>
        <taxon>Bacillaceae</taxon>
        <taxon>Neobacillus</taxon>
    </lineage>
</organism>
<dbReference type="NCBIfam" id="TIGR00182">
    <property type="entry name" value="plsX"/>
    <property type="match status" value="1"/>
</dbReference>
<keyword evidence="12" id="KW-1185">Reference proteome</keyword>
<dbReference type="AlphaFoldDB" id="A0A2N5HM07"/>
<keyword evidence="5 10" id="KW-0443">Lipid metabolism</keyword>
<dbReference type="EMBL" id="PGVE01000035">
    <property type="protein sequence ID" value="PLS06518.1"/>
    <property type="molecule type" value="Genomic_DNA"/>
</dbReference>
<keyword evidence="11" id="KW-0012">Acyltransferase</keyword>
<dbReference type="Gene3D" id="3.40.718.10">
    <property type="entry name" value="Isopropylmalate Dehydrogenase"/>
    <property type="match status" value="1"/>
</dbReference>
<comment type="function">
    <text evidence="10">Catalyzes the reversible formation of acyl-phosphate (acyl-PO(4)) from acyl-[acyl-carrier-protein] (acyl-ACP). This enzyme utilizes acyl-ACP as fatty acyl donor, but not acyl-CoA.</text>
</comment>
<comment type="subunit">
    <text evidence="9 10">Homodimer. Probably interacts with PlsY.</text>
</comment>
<keyword evidence="2 10" id="KW-0963">Cytoplasm</keyword>
<dbReference type="SUPFAM" id="SSF53659">
    <property type="entry name" value="Isocitrate/Isopropylmalate dehydrogenase-like"/>
    <property type="match status" value="1"/>
</dbReference>
<dbReference type="InterPro" id="IPR003664">
    <property type="entry name" value="FA_synthesis"/>
</dbReference>
<reference evidence="11 12" key="1">
    <citation type="submission" date="2017-11" db="EMBL/GenBank/DDBJ databases">
        <title>Comparitive Functional Genomics of Dry Heat Resistant strains isolated from the Viking Spacecraft.</title>
        <authorList>
            <person name="Seuylemezian A."/>
            <person name="Cooper K."/>
            <person name="Vaishampayan P."/>
        </authorList>
    </citation>
    <scope>NUCLEOTIDE SEQUENCE [LARGE SCALE GENOMIC DNA]</scope>
    <source>
        <strain evidence="11 12">V32-6</strain>
    </source>
</reference>
<evidence type="ECO:0000256" key="1">
    <source>
        <dbReference type="ARBA" id="ARBA00001232"/>
    </source>
</evidence>
<evidence type="ECO:0000313" key="12">
    <source>
        <dbReference type="Proteomes" id="UP000234950"/>
    </source>
</evidence>
<keyword evidence="4 10" id="KW-0808">Transferase</keyword>
<evidence type="ECO:0000256" key="2">
    <source>
        <dbReference type="ARBA" id="ARBA00022490"/>
    </source>
</evidence>
<comment type="pathway">
    <text evidence="10">Lipid metabolism; phospholipid metabolism.</text>
</comment>
<dbReference type="GO" id="GO:0008654">
    <property type="term" value="P:phospholipid biosynthetic process"/>
    <property type="evidence" value="ECO:0007669"/>
    <property type="project" value="UniProtKB-KW"/>
</dbReference>